<comment type="caution">
    <text evidence="2">The sequence shown here is derived from an EMBL/GenBank/DDBJ whole genome shotgun (WGS) entry which is preliminary data.</text>
</comment>
<dbReference type="Proteomes" id="UP001596540">
    <property type="component" value="Unassembled WGS sequence"/>
</dbReference>
<evidence type="ECO:0000313" key="2">
    <source>
        <dbReference type="EMBL" id="MFC7326701.1"/>
    </source>
</evidence>
<keyword evidence="3" id="KW-1185">Reference proteome</keyword>
<evidence type="ECO:0000256" key="1">
    <source>
        <dbReference type="SAM" id="MobiDB-lite"/>
    </source>
</evidence>
<protein>
    <recommendedName>
        <fullName evidence="4">Secreted protein</fullName>
    </recommendedName>
</protein>
<evidence type="ECO:0008006" key="4">
    <source>
        <dbReference type="Google" id="ProtNLM"/>
    </source>
</evidence>
<reference evidence="3" key="1">
    <citation type="journal article" date="2019" name="Int. J. Syst. Evol. Microbiol.">
        <title>The Global Catalogue of Microorganisms (GCM) 10K type strain sequencing project: providing services to taxonomists for standard genome sequencing and annotation.</title>
        <authorList>
            <consortium name="The Broad Institute Genomics Platform"/>
            <consortium name="The Broad Institute Genome Sequencing Center for Infectious Disease"/>
            <person name="Wu L."/>
            <person name="Ma J."/>
        </authorList>
    </citation>
    <scope>NUCLEOTIDE SEQUENCE [LARGE SCALE GENOMIC DNA]</scope>
    <source>
        <strain evidence="3">CGMCC 4.7382</strain>
    </source>
</reference>
<accession>A0ABW2K9L0</accession>
<gene>
    <name evidence="2" type="ORF">ACFQRF_03010</name>
</gene>
<evidence type="ECO:0000313" key="3">
    <source>
        <dbReference type="Proteomes" id="UP001596540"/>
    </source>
</evidence>
<feature type="region of interest" description="Disordered" evidence="1">
    <location>
        <begin position="65"/>
        <end position="99"/>
    </location>
</feature>
<dbReference type="RefSeq" id="WP_379868577.1">
    <property type="nucleotide sequence ID" value="NZ_JBHTBH010000001.1"/>
</dbReference>
<feature type="compositionally biased region" description="Basic residues" evidence="1">
    <location>
        <begin position="87"/>
        <end position="99"/>
    </location>
</feature>
<organism evidence="2 3">
    <name type="scientific">Marinactinospora rubrisoli</name>
    <dbReference type="NCBI Taxonomy" id="2715399"/>
    <lineage>
        <taxon>Bacteria</taxon>
        <taxon>Bacillati</taxon>
        <taxon>Actinomycetota</taxon>
        <taxon>Actinomycetes</taxon>
        <taxon>Streptosporangiales</taxon>
        <taxon>Nocardiopsidaceae</taxon>
        <taxon>Marinactinospora</taxon>
    </lineage>
</organism>
<dbReference type="EMBL" id="JBHTBH010000001">
    <property type="protein sequence ID" value="MFC7326701.1"/>
    <property type="molecule type" value="Genomic_DNA"/>
</dbReference>
<name>A0ABW2K9L0_9ACTN</name>
<proteinExistence type="predicted"/>
<sequence>MDTSTAFAVSASLTAGAVFAHTLLARAERDRRIARVAELLKRNGPELAEVRRTAARAAVRTEDLDRVPGRGPATRYHGRAASTLRAARQRSGHRSARRR</sequence>